<protein>
    <submittedName>
        <fullName evidence="1">Uncharacterized protein</fullName>
    </submittedName>
</protein>
<name>A0ABS8V0R6_DATST</name>
<evidence type="ECO:0000313" key="1">
    <source>
        <dbReference type="EMBL" id="MCD9640279.1"/>
    </source>
</evidence>
<comment type="caution">
    <text evidence="1">The sequence shown here is derived from an EMBL/GenBank/DDBJ whole genome shotgun (WGS) entry which is preliminary data.</text>
</comment>
<organism evidence="1 2">
    <name type="scientific">Datura stramonium</name>
    <name type="common">Jimsonweed</name>
    <name type="synonym">Common thornapple</name>
    <dbReference type="NCBI Taxonomy" id="4076"/>
    <lineage>
        <taxon>Eukaryota</taxon>
        <taxon>Viridiplantae</taxon>
        <taxon>Streptophyta</taxon>
        <taxon>Embryophyta</taxon>
        <taxon>Tracheophyta</taxon>
        <taxon>Spermatophyta</taxon>
        <taxon>Magnoliopsida</taxon>
        <taxon>eudicotyledons</taxon>
        <taxon>Gunneridae</taxon>
        <taxon>Pentapetalae</taxon>
        <taxon>asterids</taxon>
        <taxon>lamiids</taxon>
        <taxon>Solanales</taxon>
        <taxon>Solanaceae</taxon>
        <taxon>Solanoideae</taxon>
        <taxon>Datureae</taxon>
        <taxon>Datura</taxon>
    </lineage>
</organism>
<accession>A0ABS8V0R6</accession>
<sequence length="106" mass="12176">ANWFPFWIKVTPQVMAHHLLDGTLSWASTLISDLKTSVHFYEKPPQDPSTALAYLRDQQHGAQALLRDERHEALALKREEKREAPEFICDKVYDATLVWRGAPAFS</sequence>
<dbReference type="EMBL" id="JACEIK010003096">
    <property type="protein sequence ID" value="MCD9640279.1"/>
    <property type="molecule type" value="Genomic_DNA"/>
</dbReference>
<feature type="non-terminal residue" evidence="1">
    <location>
        <position position="1"/>
    </location>
</feature>
<keyword evidence="2" id="KW-1185">Reference proteome</keyword>
<dbReference type="Proteomes" id="UP000823775">
    <property type="component" value="Unassembled WGS sequence"/>
</dbReference>
<reference evidence="1 2" key="1">
    <citation type="journal article" date="2021" name="BMC Genomics">
        <title>Datura genome reveals duplications of psychoactive alkaloid biosynthetic genes and high mutation rate following tissue culture.</title>
        <authorList>
            <person name="Rajewski A."/>
            <person name="Carter-House D."/>
            <person name="Stajich J."/>
            <person name="Litt A."/>
        </authorList>
    </citation>
    <scope>NUCLEOTIDE SEQUENCE [LARGE SCALE GENOMIC DNA]</scope>
    <source>
        <strain evidence="1">AR-01</strain>
    </source>
</reference>
<gene>
    <name evidence="1" type="ORF">HAX54_025481</name>
</gene>
<proteinExistence type="predicted"/>
<evidence type="ECO:0000313" key="2">
    <source>
        <dbReference type="Proteomes" id="UP000823775"/>
    </source>
</evidence>